<evidence type="ECO:0000313" key="5">
    <source>
        <dbReference type="Proteomes" id="UP001501265"/>
    </source>
</evidence>
<dbReference type="InterPro" id="IPR052529">
    <property type="entry name" value="Bact_Transport_Assoc"/>
</dbReference>
<evidence type="ECO:0000256" key="1">
    <source>
        <dbReference type="SAM" id="MobiDB-lite"/>
    </source>
</evidence>
<organism evidence="4 5">
    <name type="scientific">Streptomyces ziwulingensis</name>
    <dbReference type="NCBI Taxonomy" id="1045501"/>
    <lineage>
        <taxon>Bacteria</taxon>
        <taxon>Bacillati</taxon>
        <taxon>Actinomycetota</taxon>
        <taxon>Actinomycetes</taxon>
        <taxon>Kitasatosporales</taxon>
        <taxon>Streptomycetaceae</taxon>
        <taxon>Streptomyces</taxon>
    </lineage>
</organism>
<feature type="transmembrane region" description="Helical" evidence="2">
    <location>
        <begin position="248"/>
        <end position="269"/>
    </location>
</feature>
<feature type="transmembrane region" description="Helical" evidence="2">
    <location>
        <begin position="32"/>
        <end position="52"/>
    </location>
</feature>
<feature type="transmembrane region" description="Helical" evidence="2">
    <location>
        <begin position="64"/>
        <end position="87"/>
    </location>
</feature>
<accession>A0ABP9B1Z0</accession>
<evidence type="ECO:0000313" key="4">
    <source>
        <dbReference type="EMBL" id="GAA4788446.1"/>
    </source>
</evidence>
<evidence type="ECO:0000259" key="3">
    <source>
        <dbReference type="Pfam" id="PF04235"/>
    </source>
</evidence>
<sequence length="399" mass="42246">MDNVTRGTDPRSSPPASPQPPRIPDVDVLRGFALFGILLVNATVMAGPHIGAGGALDASRADAVARWLVTALVSGKFYLLFSFLFGYSFTLQRAAAERAGAPFAPRHLRRLTALFLLGLAHAVLLFPGDVLVVYAVLSLVLFAARDLAPRTAVRIAVCLIAVVAAGLLASGLFTVALAEPARARDITVVIQEMAAARPDDFGSAVAANAGQWRDALGWNILYGADMLAAFLLGLAAGRRRLLADSHRYRAWLVQITVSALPLGLAGGAFMAVCRNGPLDTRWYDVGSAVGMLTAPALTAAYACGVLLLSRTRPGRRAAGPLAAAGRLALTHYLTQSLVMALVFTGYGLAWYGRFGTVTLLIGCCALYGAQLAYSTWLSGRVRYGPAEWLLRAVTLARRP</sequence>
<dbReference type="EMBL" id="BAABIG010000010">
    <property type="protein sequence ID" value="GAA4788446.1"/>
    <property type="molecule type" value="Genomic_DNA"/>
</dbReference>
<feature type="transmembrane region" description="Helical" evidence="2">
    <location>
        <begin position="216"/>
        <end position="236"/>
    </location>
</feature>
<feature type="compositionally biased region" description="Pro residues" evidence="1">
    <location>
        <begin position="12"/>
        <end position="23"/>
    </location>
</feature>
<dbReference type="Pfam" id="PF04235">
    <property type="entry name" value="DUF418"/>
    <property type="match status" value="1"/>
</dbReference>
<dbReference type="PANTHER" id="PTHR30590:SF2">
    <property type="entry name" value="INNER MEMBRANE PROTEIN"/>
    <property type="match status" value="1"/>
</dbReference>
<feature type="transmembrane region" description="Helical" evidence="2">
    <location>
        <begin position="289"/>
        <end position="308"/>
    </location>
</feature>
<protein>
    <submittedName>
        <fullName evidence="4">DUF418 domain-containing protein</fullName>
    </submittedName>
</protein>
<reference evidence="5" key="1">
    <citation type="journal article" date="2019" name="Int. J. Syst. Evol. Microbiol.">
        <title>The Global Catalogue of Microorganisms (GCM) 10K type strain sequencing project: providing services to taxonomists for standard genome sequencing and annotation.</title>
        <authorList>
            <consortium name="The Broad Institute Genomics Platform"/>
            <consortium name="The Broad Institute Genome Sequencing Center for Infectious Disease"/>
            <person name="Wu L."/>
            <person name="Ma J."/>
        </authorList>
    </citation>
    <scope>NUCLEOTIDE SEQUENCE [LARGE SCALE GENOMIC DNA]</scope>
    <source>
        <strain evidence="5">JCM 18081</strain>
    </source>
</reference>
<dbReference type="InterPro" id="IPR007349">
    <property type="entry name" value="DUF418"/>
</dbReference>
<comment type="caution">
    <text evidence="4">The sequence shown here is derived from an EMBL/GenBank/DDBJ whole genome shotgun (WGS) entry which is preliminary data.</text>
</comment>
<feature type="transmembrane region" description="Helical" evidence="2">
    <location>
        <begin position="155"/>
        <end position="178"/>
    </location>
</feature>
<proteinExistence type="predicted"/>
<keyword evidence="5" id="KW-1185">Reference proteome</keyword>
<dbReference type="PANTHER" id="PTHR30590">
    <property type="entry name" value="INNER MEMBRANE PROTEIN"/>
    <property type="match status" value="1"/>
</dbReference>
<dbReference type="RefSeq" id="WP_345617778.1">
    <property type="nucleotide sequence ID" value="NZ_BAABIG010000010.1"/>
</dbReference>
<name>A0ABP9B1Z0_9ACTN</name>
<keyword evidence="2" id="KW-1133">Transmembrane helix</keyword>
<keyword evidence="2" id="KW-0812">Transmembrane</keyword>
<feature type="transmembrane region" description="Helical" evidence="2">
    <location>
        <begin position="354"/>
        <end position="373"/>
    </location>
</feature>
<dbReference type="Proteomes" id="UP001501265">
    <property type="component" value="Unassembled WGS sequence"/>
</dbReference>
<keyword evidence="2" id="KW-0472">Membrane</keyword>
<feature type="domain" description="DUF418" evidence="3">
    <location>
        <begin position="236"/>
        <end position="395"/>
    </location>
</feature>
<feature type="transmembrane region" description="Helical" evidence="2">
    <location>
        <begin position="329"/>
        <end position="348"/>
    </location>
</feature>
<evidence type="ECO:0000256" key="2">
    <source>
        <dbReference type="SAM" id="Phobius"/>
    </source>
</evidence>
<gene>
    <name evidence="4" type="ORF">GCM10023220_11250</name>
</gene>
<feature type="region of interest" description="Disordered" evidence="1">
    <location>
        <begin position="1"/>
        <end position="23"/>
    </location>
</feature>
<feature type="transmembrane region" description="Helical" evidence="2">
    <location>
        <begin position="131"/>
        <end position="148"/>
    </location>
</feature>